<feature type="compositionally biased region" description="Acidic residues" evidence="1">
    <location>
        <begin position="67"/>
        <end position="97"/>
    </location>
</feature>
<dbReference type="AlphaFoldDB" id="A0A2T2PA29"/>
<protein>
    <submittedName>
        <fullName evidence="2">Uncharacterized protein</fullName>
    </submittedName>
</protein>
<keyword evidence="3" id="KW-1185">Reference proteome</keyword>
<sequence length="112" mass="12651">MAETCNTCVSCRHELFERRRREIDPFFEKWQSSTFNLFQEAIFVKLLEVSGAIRVLNQLRKTVLLETDGDADGDADGDDDDDDDDADADEDDSENDFGEGHADPRATVALFD</sequence>
<organism evidence="2 3">
    <name type="scientific">Corynespora cassiicola Philippines</name>
    <dbReference type="NCBI Taxonomy" id="1448308"/>
    <lineage>
        <taxon>Eukaryota</taxon>
        <taxon>Fungi</taxon>
        <taxon>Dikarya</taxon>
        <taxon>Ascomycota</taxon>
        <taxon>Pezizomycotina</taxon>
        <taxon>Dothideomycetes</taxon>
        <taxon>Pleosporomycetidae</taxon>
        <taxon>Pleosporales</taxon>
        <taxon>Corynesporascaceae</taxon>
        <taxon>Corynespora</taxon>
    </lineage>
</organism>
<evidence type="ECO:0000256" key="1">
    <source>
        <dbReference type="SAM" id="MobiDB-lite"/>
    </source>
</evidence>
<dbReference type="EMBL" id="KZ678128">
    <property type="protein sequence ID" value="PSN74513.1"/>
    <property type="molecule type" value="Genomic_DNA"/>
</dbReference>
<accession>A0A2T2PA29</accession>
<gene>
    <name evidence="2" type="ORF">BS50DRAFT_567345</name>
</gene>
<reference evidence="2 3" key="1">
    <citation type="journal article" date="2018" name="Front. Microbiol.">
        <title>Genome-Wide Analysis of Corynespora cassiicola Leaf Fall Disease Putative Effectors.</title>
        <authorList>
            <person name="Lopez D."/>
            <person name="Ribeiro S."/>
            <person name="Label P."/>
            <person name="Fumanal B."/>
            <person name="Venisse J.S."/>
            <person name="Kohler A."/>
            <person name="de Oliveira R.R."/>
            <person name="Labutti K."/>
            <person name="Lipzen A."/>
            <person name="Lail K."/>
            <person name="Bauer D."/>
            <person name="Ohm R.A."/>
            <person name="Barry K.W."/>
            <person name="Spatafora J."/>
            <person name="Grigoriev I.V."/>
            <person name="Martin F.M."/>
            <person name="Pujade-Renaud V."/>
        </authorList>
    </citation>
    <scope>NUCLEOTIDE SEQUENCE [LARGE SCALE GENOMIC DNA]</scope>
    <source>
        <strain evidence="2 3">Philippines</strain>
    </source>
</reference>
<evidence type="ECO:0000313" key="3">
    <source>
        <dbReference type="Proteomes" id="UP000240883"/>
    </source>
</evidence>
<evidence type="ECO:0000313" key="2">
    <source>
        <dbReference type="EMBL" id="PSN74513.1"/>
    </source>
</evidence>
<feature type="region of interest" description="Disordered" evidence="1">
    <location>
        <begin position="67"/>
        <end position="112"/>
    </location>
</feature>
<proteinExistence type="predicted"/>
<dbReference type="Proteomes" id="UP000240883">
    <property type="component" value="Unassembled WGS sequence"/>
</dbReference>
<name>A0A2T2PA29_CORCC</name>